<dbReference type="Proteomes" id="UP001396898">
    <property type="component" value="Unassembled WGS sequence"/>
</dbReference>
<dbReference type="EMBL" id="JAQQWI010000002">
    <property type="protein sequence ID" value="KAK8037423.1"/>
    <property type="molecule type" value="Genomic_DNA"/>
</dbReference>
<accession>A0ABR1SSX8</accession>
<protein>
    <submittedName>
        <fullName evidence="2">Uncharacterized protein</fullName>
    </submittedName>
</protein>
<evidence type="ECO:0000313" key="2">
    <source>
        <dbReference type="EMBL" id="KAK8037423.1"/>
    </source>
</evidence>
<organism evidence="2 3">
    <name type="scientific">Apiospora marii</name>
    <dbReference type="NCBI Taxonomy" id="335849"/>
    <lineage>
        <taxon>Eukaryota</taxon>
        <taxon>Fungi</taxon>
        <taxon>Dikarya</taxon>
        <taxon>Ascomycota</taxon>
        <taxon>Pezizomycotina</taxon>
        <taxon>Sordariomycetes</taxon>
        <taxon>Xylariomycetidae</taxon>
        <taxon>Amphisphaeriales</taxon>
        <taxon>Apiosporaceae</taxon>
        <taxon>Apiospora</taxon>
    </lineage>
</organism>
<proteinExistence type="predicted"/>
<sequence length="68" mass="7153">MDGTPGSDKPLSALEIRPDEGMGQGKPEGGRQEHAPGTGRPNFEVCGGILHPKEYAFVIMHGTSLGHV</sequence>
<reference evidence="2 3" key="1">
    <citation type="submission" date="2023-01" db="EMBL/GenBank/DDBJ databases">
        <title>Analysis of 21 Apiospora genomes using comparative genomics revels a genus with tremendous synthesis potential of carbohydrate active enzymes and secondary metabolites.</title>
        <authorList>
            <person name="Sorensen T."/>
        </authorList>
    </citation>
    <scope>NUCLEOTIDE SEQUENCE [LARGE SCALE GENOMIC DNA]</scope>
    <source>
        <strain evidence="2 3">CBS 20057</strain>
    </source>
</reference>
<evidence type="ECO:0000256" key="1">
    <source>
        <dbReference type="SAM" id="MobiDB-lite"/>
    </source>
</evidence>
<keyword evidence="3" id="KW-1185">Reference proteome</keyword>
<gene>
    <name evidence="2" type="ORF">PG991_000769</name>
</gene>
<feature type="region of interest" description="Disordered" evidence="1">
    <location>
        <begin position="1"/>
        <end position="45"/>
    </location>
</feature>
<name>A0ABR1SSX8_9PEZI</name>
<comment type="caution">
    <text evidence="2">The sequence shown here is derived from an EMBL/GenBank/DDBJ whole genome shotgun (WGS) entry which is preliminary data.</text>
</comment>
<evidence type="ECO:0000313" key="3">
    <source>
        <dbReference type="Proteomes" id="UP001396898"/>
    </source>
</evidence>